<dbReference type="PANTHER" id="PTHR36573">
    <property type="entry name" value="INTERMEMBRANE PHOSPHOLIPID TRANSPORT SYSTEM BINDING PROTEIN MLAC"/>
    <property type="match status" value="1"/>
</dbReference>
<protein>
    <recommendedName>
        <fullName evidence="3">ABC transporter substrate-binding protein</fullName>
    </recommendedName>
</protein>
<name>A0A6I6D523_9GAMM</name>
<keyword evidence="2" id="KW-1185">Reference proteome</keyword>
<dbReference type="AlphaFoldDB" id="A0A6I6D523"/>
<dbReference type="EMBL" id="CP046415">
    <property type="protein sequence ID" value="QGT78634.1"/>
    <property type="molecule type" value="Genomic_DNA"/>
</dbReference>
<dbReference type="PANTHER" id="PTHR36573:SF1">
    <property type="entry name" value="INTERMEMBRANE PHOSPHOLIPID TRANSPORT SYSTEM BINDING PROTEIN MLAC"/>
    <property type="match status" value="1"/>
</dbReference>
<dbReference type="Proteomes" id="UP000427716">
    <property type="component" value="Chromosome"/>
</dbReference>
<reference evidence="1 2" key="1">
    <citation type="submission" date="2019-11" db="EMBL/GenBank/DDBJ databases">
        <authorList>
            <person name="Zhang J."/>
            <person name="Sun C."/>
        </authorList>
    </citation>
    <scope>NUCLEOTIDE SEQUENCE [LARGE SCALE GENOMIC DNA]</scope>
    <source>
        <strain evidence="2">sp2</strain>
    </source>
</reference>
<accession>A0A6I6D523</accession>
<proteinExistence type="predicted"/>
<dbReference type="InterPro" id="IPR042245">
    <property type="entry name" value="Tgt2/MlaC_sf"/>
</dbReference>
<evidence type="ECO:0000313" key="1">
    <source>
        <dbReference type="EMBL" id="QGT78634.1"/>
    </source>
</evidence>
<sequence length="219" mass="23856">MMSIALSPFARHSRVSFPSLGLIGLLLAGLSVTARAEPTEADARELVESTAEAVISEIRDNQAAVEADPEALLEIVNRLLLPHVDSERMTRLVLGRYYRQATASQRAQFNKEFQRLLVRTYAGPLSALGNQEIEIVGTKPGGADDELVVESEVSGGDLGTVPVAYRMAPVDGEWKSYDVVVDGISLVNNYRGSFAQKIQRDGIDGLISTLREQNEDGRN</sequence>
<dbReference type="InterPro" id="IPR008869">
    <property type="entry name" value="MlaC/ttg2D"/>
</dbReference>
<organism evidence="1 2">
    <name type="scientific">Guyparkeria halophila</name>
    <dbReference type="NCBI Taxonomy" id="47960"/>
    <lineage>
        <taxon>Bacteria</taxon>
        <taxon>Pseudomonadati</taxon>
        <taxon>Pseudomonadota</taxon>
        <taxon>Gammaproteobacteria</taxon>
        <taxon>Chromatiales</taxon>
        <taxon>Thioalkalibacteraceae</taxon>
        <taxon>Guyparkeria</taxon>
    </lineage>
</organism>
<evidence type="ECO:0008006" key="3">
    <source>
        <dbReference type="Google" id="ProtNLM"/>
    </source>
</evidence>
<evidence type="ECO:0000313" key="2">
    <source>
        <dbReference type="Proteomes" id="UP000427716"/>
    </source>
</evidence>
<dbReference type="KEGG" id="ghl:GM160_06835"/>
<dbReference type="PIRSF" id="PIRSF004649">
    <property type="entry name" value="MlaC"/>
    <property type="match status" value="1"/>
</dbReference>
<gene>
    <name evidence="1" type="ORF">GM160_06835</name>
</gene>
<dbReference type="Gene3D" id="3.10.450.710">
    <property type="entry name" value="Tgt2/MlaC"/>
    <property type="match status" value="1"/>
</dbReference>
<dbReference type="Pfam" id="PF05494">
    <property type="entry name" value="MlaC"/>
    <property type="match status" value="1"/>
</dbReference>